<comment type="caution">
    <text evidence="1">The sequence shown here is derived from an EMBL/GenBank/DDBJ whole genome shotgun (WGS) entry which is preliminary data.</text>
</comment>
<dbReference type="SUPFAM" id="SSF52047">
    <property type="entry name" value="RNI-like"/>
    <property type="match status" value="1"/>
</dbReference>
<dbReference type="OrthoDB" id="3365698at2759"/>
<evidence type="ECO:0008006" key="3">
    <source>
        <dbReference type="Google" id="ProtNLM"/>
    </source>
</evidence>
<evidence type="ECO:0000313" key="2">
    <source>
        <dbReference type="Proteomes" id="UP000775547"/>
    </source>
</evidence>
<reference evidence="1" key="1">
    <citation type="submission" date="2020-07" db="EMBL/GenBank/DDBJ databases">
        <authorList>
            <person name="Nieuwenhuis M."/>
            <person name="Van De Peppel L.J.J."/>
        </authorList>
    </citation>
    <scope>NUCLEOTIDE SEQUENCE</scope>
    <source>
        <strain evidence="1">AP01</strain>
        <tissue evidence="1">Mycelium</tissue>
    </source>
</reference>
<protein>
    <recommendedName>
        <fullName evidence="3">F-box domain-containing protein</fullName>
    </recommendedName>
</protein>
<dbReference type="Gene3D" id="3.80.10.10">
    <property type="entry name" value="Ribonuclease Inhibitor"/>
    <property type="match status" value="1"/>
</dbReference>
<proteinExistence type="predicted"/>
<reference evidence="1" key="2">
    <citation type="submission" date="2021-10" db="EMBL/GenBank/DDBJ databases">
        <title>Phylogenomics reveals ancestral predisposition of the termite-cultivated fungus Termitomyces towards a domesticated lifestyle.</title>
        <authorList>
            <person name="Auxier B."/>
            <person name="Grum-Grzhimaylo A."/>
            <person name="Cardenas M.E."/>
            <person name="Lodge J.D."/>
            <person name="Laessoe T."/>
            <person name="Pedersen O."/>
            <person name="Smith M.E."/>
            <person name="Kuyper T.W."/>
            <person name="Franco-Molano E.A."/>
            <person name="Baroni T.J."/>
            <person name="Aanen D.K."/>
        </authorList>
    </citation>
    <scope>NUCLEOTIDE SEQUENCE</scope>
    <source>
        <strain evidence="1">AP01</strain>
        <tissue evidence="1">Mycelium</tissue>
    </source>
</reference>
<keyword evidence="2" id="KW-1185">Reference proteome</keyword>
<name>A0A9P7KGZ5_9AGAR</name>
<dbReference type="Proteomes" id="UP000775547">
    <property type="component" value="Unassembled WGS sequence"/>
</dbReference>
<gene>
    <name evidence="1" type="ORF">DXG03_004872</name>
</gene>
<evidence type="ECO:0000313" key="1">
    <source>
        <dbReference type="EMBL" id="KAG5648300.1"/>
    </source>
</evidence>
<dbReference type="AlphaFoldDB" id="A0A9P7KGZ5"/>
<dbReference type="EMBL" id="JABCKV010000003">
    <property type="protein sequence ID" value="KAG5648300.1"/>
    <property type="molecule type" value="Genomic_DNA"/>
</dbReference>
<dbReference type="InterPro" id="IPR032675">
    <property type="entry name" value="LRR_dom_sf"/>
</dbReference>
<accession>A0A9P7KGZ5</accession>
<organism evidence="1 2">
    <name type="scientific">Asterophora parasitica</name>
    <dbReference type="NCBI Taxonomy" id="117018"/>
    <lineage>
        <taxon>Eukaryota</taxon>
        <taxon>Fungi</taxon>
        <taxon>Dikarya</taxon>
        <taxon>Basidiomycota</taxon>
        <taxon>Agaricomycotina</taxon>
        <taxon>Agaricomycetes</taxon>
        <taxon>Agaricomycetidae</taxon>
        <taxon>Agaricales</taxon>
        <taxon>Tricholomatineae</taxon>
        <taxon>Lyophyllaceae</taxon>
        <taxon>Asterophora</taxon>
    </lineage>
</organism>
<sequence>MNAEMLEKVQSYSGSPNDDFLSGSERLQATAILSHAESALSNSLNFESTSLRLSLRKDILDSIRILRVVLAPQKRLPPELLTEIFVLASHRSGNWLHNNYPLRLRLDTTKPPWVFGQVCARWRHISRSQTHSLWRDLHLGVRPNNEDIVFWLCSALPRDVHLSIVFDVSSRCSIATKLAVCNRVQAVSITLSPKGYDELWGAIPVEQGSFGLLEHGMFTVVGSDDEENTPTVSTVSADAVDPFIAAASLKSLRLRSSGCTASCLSLLTVRFPWPQLTTLDIAHMWLDVDYVLPILEKCTSLEKLFLKISLNFGRNDTATPPLEPCFGIQQLANLTILDLQFVLTRDSVDLYNFLALFPSLKTLKLTEYSRLPLADGNETNSLKPITFPNLKTLRLEGISHLWLFRVLAFPTLHQLEVFEVFRGLLDLSLITQMLERSSCPLSILTIYGSSIRPRTHRANLPSLLKAVPLNGVVECTLAEMVVPDALIRDMARGDLLPRLVYLLITPEKLLGFVDMVESRMRREVQEEGGLRLRCAWANGHDDEVGEEELHAAHERIGLLTTHYGVDYRI</sequence>